<dbReference type="RefSeq" id="WP_109294669.1">
    <property type="nucleotide sequence ID" value="NZ_BGZL01000016.1"/>
</dbReference>
<keyword evidence="8" id="KW-1185">Reference proteome</keyword>
<dbReference type="SUPFAM" id="SSF46689">
    <property type="entry name" value="Homeodomain-like"/>
    <property type="match status" value="1"/>
</dbReference>
<feature type="domain" description="HTH tetR-type" evidence="5">
    <location>
        <begin position="7"/>
        <end position="67"/>
    </location>
</feature>
<keyword evidence="1" id="KW-0805">Transcription regulation</keyword>
<dbReference type="Gene3D" id="1.10.357.10">
    <property type="entry name" value="Tetracycline Repressor, domain 2"/>
    <property type="match status" value="1"/>
</dbReference>
<evidence type="ECO:0000313" key="6">
    <source>
        <dbReference type="EMBL" id="AWK09700.1"/>
    </source>
</evidence>
<dbReference type="PANTHER" id="PTHR30055:SF234">
    <property type="entry name" value="HTH-TYPE TRANSCRIPTIONAL REGULATOR BETI"/>
    <property type="match status" value="1"/>
</dbReference>
<dbReference type="PANTHER" id="PTHR30055">
    <property type="entry name" value="HTH-TYPE TRANSCRIPTIONAL REGULATOR RUTR"/>
    <property type="match status" value="1"/>
</dbReference>
<evidence type="ECO:0000313" key="7">
    <source>
        <dbReference type="EMBL" id="GBQ03164.1"/>
    </source>
</evidence>
<dbReference type="GO" id="GO:0003700">
    <property type="term" value="F:DNA-binding transcription factor activity"/>
    <property type="evidence" value="ECO:0007669"/>
    <property type="project" value="TreeGrafter"/>
</dbReference>
<evidence type="ECO:0000256" key="3">
    <source>
        <dbReference type="ARBA" id="ARBA00023163"/>
    </source>
</evidence>
<dbReference type="InterPro" id="IPR009057">
    <property type="entry name" value="Homeodomain-like_sf"/>
</dbReference>
<evidence type="ECO:0000313" key="9">
    <source>
        <dbReference type="Proteomes" id="UP000265354"/>
    </source>
</evidence>
<evidence type="ECO:0000256" key="4">
    <source>
        <dbReference type="PROSITE-ProRule" id="PRU00335"/>
    </source>
</evidence>
<dbReference type="EMBL" id="BGZL01000016">
    <property type="protein sequence ID" value="GBQ03164.1"/>
    <property type="molecule type" value="Genomic_DNA"/>
</dbReference>
<dbReference type="Pfam" id="PF00440">
    <property type="entry name" value="TetR_N"/>
    <property type="match status" value="1"/>
</dbReference>
<dbReference type="PROSITE" id="PS50977">
    <property type="entry name" value="HTH_TETR_2"/>
    <property type="match status" value="1"/>
</dbReference>
<reference evidence="7 9" key="2">
    <citation type="submission" date="2018-07" db="EMBL/GenBank/DDBJ databases">
        <title>Whole Genome Shotgun Sequence of Streptomyces spongiicola strain 531S.</title>
        <authorList>
            <person name="Dohra H."/>
            <person name="Kodani S."/>
        </authorList>
    </citation>
    <scope>NUCLEOTIDE SEQUENCE [LARGE SCALE GENOMIC DNA]</scope>
    <source>
        <strain evidence="7 9">531S</strain>
    </source>
</reference>
<sequence>MPRPPDPAKRRRLLERVHDYVIRNGLSGLSLRPLAAELGTSDRMLLYYFGTKERLIAEVLAMDDRRPLLRVRDRLDAAGPPGDAADMRRLMEEVWRLFTAPDVRASFPLHIEVMVDSLLHPERYGPVLHDVVTQWTDLLTSILLGTGMPEDRARSHATLLVGAVFGLQLAPLTNDRWDQATAAYRDLLDCLEPAWCATGDNPR</sequence>
<dbReference type="EMBL" id="CP029254">
    <property type="protein sequence ID" value="AWK09700.1"/>
    <property type="molecule type" value="Genomic_DNA"/>
</dbReference>
<protein>
    <submittedName>
        <fullName evidence="7">TetR/AcrR family transcriptional regulator</fullName>
    </submittedName>
</protein>
<organism evidence="7 9">
    <name type="scientific">Streptomyces spongiicola</name>
    <dbReference type="NCBI Taxonomy" id="1690221"/>
    <lineage>
        <taxon>Bacteria</taxon>
        <taxon>Bacillati</taxon>
        <taxon>Actinomycetota</taxon>
        <taxon>Actinomycetes</taxon>
        <taxon>Kitasatosporales</taxon>
        <taxon>Streptomycetaceae</taxon>
        <taxon>Streptomyces</taxon>
    </lineage>
</organism>
<feature type="DNA-binding region" description="H-T-H motif" evidence="4">
    <location>
        <begin position="30"/>
        <end position="49"/>
    </location>
</feature>
<reference evidence="6 8" key="1">
    <citation type="submission" date="2018-05" db="EMBL/GenBank/DDBJ databases">
        <title>Complete genome sequence of the Type Strain of Streptomyces spongiicola HNM0071, the producer of staurosporine.</title>
        <authorList>
            <person name="Zhou S."/>
            <person name="Huang X."/>
        </authorList>
    </citation>
    <scope>NUCLEOTIDE SEQUENCE [LARGE SCALE GENOMIC DNA]</scope>
    <source>
        <strain evidence="6 8">HNM0071</strain>
    </source>
</reference>
<dbReference type="InterPro" id="IPR001647">
    <property type="entry name" value="HTH_TetR"/>
</dbReference>
<accession>A0A2S1Z045</accession>
<dbReference type="AlphaFoldDB" id="A0A2S1Z045"/>
<dbReference type="GO" id="GO:0000976">
    <property type="term" value="F:transcription cis-regulatory region binding"/>
    <property type="evidence" value="ECO:0007669"/>
    <property type="project" value="TreeGrafter"/>
</dbReference>
<keyword evidence="3" id="KW-0804">Transcription</keyword>
<dbReference type="Proteomes" id="UP000245051">
    <property type="component" value="Chromosome"/>
</dbReference>
<evidence type="ECO:0000256" key="1">
    <source>
        <dbReference type="ARBA" id="ARBA00023015"/>
    </source>
</evidence>
<gene>
    <name evidence="6" type="ORF">DDQ41_13110</name>
    <name evidence="7" type="ORF">SSP531S_46330</name>
</gene>
<proteinExistence type="predicted"/>
<dbReference type="Proteomes" id="UP000265354">
    <property type="component" value="Unassembled WGS sequence"/>
</dbReference>
<keyword evidence="2 4" id="KW-0238">DNA-binding</keyword>
<dbReference type="InterPro" id="IPR050109">
    <property type="entry name" value="HTH-type_TetR-like_transc_reg"/>
</dbReference>
<name>A0A2S1Z045_9ACTN</name>
<dbReference type="KEGG" id="sspo:DDQ41_13110"/>
<evidence type="ECO:0000256" key="2">
    <source>
        <dbReference type="ARBA" id="ARBA00023125"/>
    </source>
</evidence>
<dbReference type="OrthoDB" id="5177743at2"/>
<evidence type="ECO:0000313" key="8">
    <source>
        <dbReference type="Proteomes" id="UP000245051"/>
    </source>
</evidence>
<evidence type="ECO:0000259" key="5">
    <source>
        <dbReference type="PROSITE" id="PS50977"/>
    </source>
</evidence>